<dbReference type="EMBL" id="MCFG01000073">
    <property type="protein sequence ID" value="ORX83415.1"/>
    <property type="molecule type" value="Genomic_DNA"/>
</dbReference>
<feature type="transmembrane region" description="Helical" evidence="4">
    <location>
        <begin position="114"/>
        <end position="133"/>
    </location>
</feature>
<organism evidence="6 7">
    <name type="scientific">Anaeromyces robustus</name>
    <dbReference type="NCBI Taxonomy" id="1754192"/>
    <lineage>
        <taxon>Eukaryota</taxon>
        <taxon>Fungi</taxon>
        <taxon>Fungi incertae sedis</taxon>
        <taxon>Chytridiomycota</taxon>
        <taxon>Chytridiomycota incertae sedis</taxon>
        <taxon>Neocallimastigomycetes</taxon>
        <taxon>Neocallimastigales</taxon>
        <taxon>Neocallimastigaceae</taxon>
        <taxon>Anaeromyces</taxon>
    </lineage>
</organism>
<dbReference type="GO" id="GO:0016787">
    <property type="term" value="F:hydrolase activity"/>
    <property type="evidence" value="ECO:0007669"/>
    <property type="project" value="UniProtKB-KW"/>
</dbReference>
<feature type="domain" description="SF3 helicase" evidence="5">
    <location>
        <begin position="275"/>
        <end position="437"/>
    </location>
</feature>
<dbReference type="PROSITE" id="PS51206">
    <property type="entry name" value="SF3_HELICASE_1"/>
    <property type="match status" value="1"/>
</dbReference>
<keyword evidence="7" id="KW-1185">Reference proteome</keyword>
<accession>A0A1Y1XCG9</accession>
<keyword evidence="2" id="KW-0378">Hydrolase</keyword>
<evidence type="ECO:0000256" key="3">
    <source>
        <dbReference type="ARBA" id="ARBA00022840"/>
    </source>
</evidence>
<dbReference type="InterPro" id="IPR051620">
    <property type="entry name" value="ORF904-like_C"/>
</dbReference>
<evidence type="ECO:0000259" key="5">
    <source>
        <dbReference type="PROSITE" id="PS51206"/>
    </source>
</evidence>
<protein>
    <recommendedName>
        <fullName evidence="5">SF3 helicase domain-containing protein</fullName>
    </recommendedName>
</protein>
<reference evidence="6 7" key="1">
    <citation type="submission" date="2016-08" db="EMBL/GenBank/DDBJ databases">
        <title>A Parts List for Fungal Cellulosomes Revealed by Comparative Genomics.</title>
        <authorList>
            <consortium name="DOE Joint Genome Institute"/>
            <person name="Haitjema C.H."/>
            <person name="Gilmore S.P."/>
            <person name="Henske J.K."/>
            <person name="Solomon K.V."/>
            <person name="De Groot R."/>
            <person name="Kuo A."/>
            <person name="Mondo S.J."/>
            <person name="Salamov A.A."/>
            <person name="Labutti K."/>
            <person name="Zhao Z."/>
            <person name="Chiniquy J."/>
            <person name="Barry K."/>
            <person name="Brewer H.M."/>
            <person name="Purvine S.O."/>
            <person name="Wright A.T."/>
            <person name="Boxma B."/>
            <person name="Van Alen T."/>
            <person name="Hackstein J.H."/>
            <person name="Baker S.E."/>
            <person name="Grigoriev I.V."/>
            <person name="O'Malley M.A."/>
        </authorList>
    </citation>
    <scope>NUCLEOTIDE SEQUENCE [LARGE SCALE GENOMIC DNA]</scope>
    <source>
        <strain evidence="6 7">S4</strain>
    </source>
</reference>
<evidence type="ECO:0000256" key="1">
    <source>
        <dbReference type="ARBA" id="ARBA00022741"/>
    </source>
</evidence>
<dbReference type="AlphaFoldDB" id="A0A1Y1XCG9"/>
<dbReference type="STRING" id="1754192.A0A1Y1XCG9"/>
<dbReference type="InterPro" id="IPR014015">
    <property type="entry name" value="Helicase_SF3_DNA-vir"/>
</dbReference>
<evidence type="ECO:0000313" key="7">
    <source>
        <dbReference type="Proteomes" id="UP000193944"/>
    </source>
</evidence>
<reference evidence="6 7" key="2">
    <citation type="submission" date="2016-08" db="EMBL/GenBank/DDBJ databases">
        <title>Pervasive Adenine N6-methylation of Active Genes in Fungi.</title>
        <authorList>
            <consortium name="DOE Joint Genome Institute"/>
            <person name="Mondo S.J."/>
            <person name="Dannebaum R.O."/>
            <person name="Kuo R.C."/>
            <person name="Labutti K."/>
            <person name="Haridas S."/>
            <person name="Kuo A."/>
            <person name="Salamov A."/>
            <person name="Ahrendt S.R."/>
            <person name="Lipzen A."/>
            <person name="Sullivan W."/>
            <person name="Andreopoulos W.B."/>
            <person name="Clum A."/>
            <person name="Lindquist E."/>
            <person name="Daum C."/>
            <person name="Ramamoorthy G.K."/>
            <person name="Gryganskyi A."/>
            <person name="Culley D."/>
            <person name="Magnuson J.K."/>
            <person name="James T.Y."/>
            <person name="O'Malley M.A."/>
            <person name="Stajich J.E."/>
            <person name="Spatafora J.W."/>
            <person name="Visel A."/>
            <person name="Grigoriev I.V."/>
        </authorList>
    </citation>
    <scope>NUCLEOTIDE SEQUENCE [LARGE SCALE GENOMIC DNA]</scope>
    <source>
        <strain evidence="6 7">S4</strain>
    </source>
</reference>
<keyword evidence="4" id="KW-0812">Transmembrane</keyword>
<dbReference type="Proteomes" id="UP000193944">
    <property type="component" value="Unassembled WGS sequence"/>
</dbReference>
<gene>
    <name evidence="6" type="ORF">BCR32DRAFT_326387</name>
</gene>
<keyword evidence="1" id="KW-0547">Nucleotide-binding</keyword>
<keyword evidence="4" id="KW-1133">Transmembrane helix</keyword>
<dbReference type="InterPro" id="IPR027417">
    <property type="entry name" value="P-loop_NTPase"/>
</dbReference>
<evidence type="ECO:0000256" key="4">
    <source>
        <dbReference type="SAM" id="Phobius"/>
    </source>
</evidence>
<name>A0A1Y1XCG9_9FUNG</name>
<evidence type="ECO:0000256" key="2">
    <source>
        <dbReference type="ARBA" id="ARBA00022801"/>
    </source>
</evidence>
<keyword evidence="4" id="KW-0472">Membrane</keyword>
<dbReference type="OrthoDB" id="2146924at2759"/>
<evidence type="ECO:0000313" key="6">
    <source>
        <dbReference type="EMBL" id="ORX83415.1"/>
    </source>
</evidence>
<keyword evidence="3" id="KW-0067">ATP-binding</keyword>
<dbReference type="PANTHER" id="PTHR35372">
    <property type="entry name" value="ATP BINDING PROTEIN-RELATED"/>
    <property type="match status" value="1"/>
</dbReference>
<dbReference type="GO" id="GO:0005524">
    <property type="term" value="F:ATP binding"/>
    <property type="evidence" value="ECO:0007669"/>
    <property type="project" value="UniProtKB-KW"/>
</dbReference>
<proteinExistence type="predicted"/>
<comment type="caution">
    <text evidence="6">The sequence shown here is derived from an EMBL/GenBank/DDBJ whole genome shotgun (WGS) entry which is preliminary data.</text>
</comment>
<dbReference type="PANTHER" id="PTHR35372:SF2">
    <property type="entry name" value="SF3 HELICASE DOMAIN-CONTAINING PROTEIN"/>
    <property type="match status" value="1"/>
</dbReference>
<sequence>MVNQSKIKTEIKKEILDEGLENNYNEKIHPLLNFFYMLYISSTEEDKNTDTYHILGQFLLEKGIHKGISRKTCVPSVHYNDLVFLCFNTYNPSLIEQIKLIIIKHYLASFGKKINDNIICLIFTLFNLGYIVYDNNWYYFSQSFHGWKIITDMEILQDINVYLVCNILKTCNVYNYSIDLTKVSEYLNVGKINFRAVEHMKSILFYDDFKKKLDKKPILRFTDCIYDFEFKTTRPGKPSDFCSKGVGYSFYEVENSDNSVQKVKQFLKDIFVKDELIEYILKVLASTLTPCNKLRSLLFFIGNGRNGKTALSNILKFTLGEYAVIPNVSLFLGKSVTSDKPNPHMVELNNAHVAICEEPDAKNVAITGDSKAITGNVGYIKARNLYQDLEDIFVDLLPIINTNDKLTIMNIDTALMDRIIVIPFTQRFIPKHKIGKKDENEKYADVLWQGNNSKIFAPGFMKLLLEHYQDDYTKLSIPKIVYDATYEFILRGDHPGRFIKQRLCYTNNDNDIIKLEDVYTIYKKWYKNYVNGGSFHYTTEDLRLDFAKYKIYFEQNTPANNLGREIDILKGYKFY</sequence>
<dbReference type="Gene3D" id="3.40.50.300">
    <property type="entry name" value="P-loop containing nucleotide triphosphate hydrolases"/>
    <property type="match status" value="1"/>
</dbReference>